<dbReference type="Proteomes" id="UP001371305">
    <property type="component" value="Unassembled WGS sequence"/>
</dbReference>
<evidence type="ECO:0000313" key="2">
    <source>
        <dbReference type="EMBL" id="MEK7951835.1"/>
    </source>
</evidence>
<sequence length="286" mass="32228">MRLSKRLVWLLLLLPCSLPARAAEDEAWRAILGRWKQASEKEIKGVEDAFDLEASAKEVRAWISAGAREMEPVTERSARQKYSYIAFDFIVAKGWAAAGDYEKALRYLKAGAAQPGVFLHETRNPNYFALDVFKLHAEIMARTGKVFDIPYSGYQVFAGPSSKGVSRYAFVWEPEGDEIGSITVQGVDEDEQRFEITLLECGPDKRCRYGDSAQVVSKRGRLKVSTAERRDGFVLVLRGVTKFVEFKGELMVPFVRPSERAKIELRLDREDGIEQPVVAIARMGQI</sequence>
<feature type="chain" id="PRO_5045334083" evidence="1">
    <location>
        <begin position="23"/>
        <end position="286"/>
    </location>
</feature>
<proteinExistence type="predicted"/>
<evidence type="ECO:0000313" key="3">
    <source>
        <dbReference type="Proteomes" id="UP001371305"/>
    </source>
</evidence>
<gene>
    <name evidence="2" type="ORF">WKV53_15070</name>
</gene>
<accession>A0ABU9AVR0</accession>
<keyword evidence="1" id="KW-0732">Signal</keyword>
<name>A0ABU9AVR0_9BACT</name>
<dbReference type="EMBL" id="JBBUKT010000005">
    <property type="protein sequence ID" value="MEK7951835.1"/>
    <property type="molecule type" value="Genomic_DNA"/>
</dbReference>
<reference evidence="2 3" key="1">
    <citation type="submission" date="2024-04" db="EMBL/GenBank/DDBJ databases">
        <title>Luteolibacter sp. isolated from soil.</title>
        <authorList>
            <person name="An J."/>
        </authorList>
    </citation>
    <scope>NUCLEOTIDE SEQUENCE [LARGE SCALE GENOMIC DNA]</scope>
    <source>
        <strain evidence="2 3">Y139</strain>
    </source>
</reference>
<comment type="caution">
    <text evidence="2">The sequence shown here is derived from an EMBL/GenBank/DDBJ whole genome shotgun (WGS) entry which is preliminary data.</text>
</comment>
<feature type="signal peptide" evidence="1">
    <location>
        <begin position="1"/>
        <end position="22"/>
    </location>
</feature>
<evidence type="ECO:0000256" key="1">
    <source>
        <dbReference type="SAM" id="SignalP"/>
    </source>
</evidence>
<protein>
    <submittedName>
        <fullName evidence="2">Uncharacterized protein</fullName>
    </submittedName>
</protein>
<organism evidence="2 3">
    <name type="scientific">Luteolibacter soli</name>
    <dbReference type="NCBI Taxonomy" id="3135280"/>
    <lineage>
        <taxon>Bacteria</taxon>
        <taxon>Pseudomonadati</taxon>
        <taxon>Verrucomicrobiota</taxon>
        <taxon>Verrucomicrobiia</taxon>
        <taxon>Verrucomicrobiales</taxon>
        <taxon>Verrucomicrobiaceae</taxon>
        <taxon>Luteolibacter</taxon>
    </lineage>
</organism>
<keyword evidence="3" id="KW-1185">Reference proteome</keyword>